<dbReference type="Gene3D" id="3.40.50.2000">
    <property type="entry name" value="Glycogen Phosphorylase B"/>
    <property type="match status" value="3"/>
</dbReference>
<dbReference type="GO" id="GO:0008184">
    <property type="term" value="F:glycogen phosphorylase activity"/>
    <property type="evidence" value="ECO:0007669"/>
    <property type="project" value="InterPro"/>
</dbReference>
<dbReference type="AlphaFoldDB" id="A0A5B9E9R0"/>
<keyword evidence="8" id="KW-0119">Carbohydrate metabolism</keyword>
<dbReference type="RefSeq" id="WP_147645959.1">
    <property type="nucleotide sequence ID" value="NZ_CP042806.1"/>
</dbReference>
<dbReference type="GO" id="GO:0030170">
    <property type="term" value="F:pyridoxal phosphate binding"/>
    <property type="evidence" value="ECO:0007669"/>
    <property type="project" value="InterPro"/>
</dbReference>
<dbReference type="NCBIfam" id="TIGR02094">
    <property type="entry name" value="more_P_ylases"/>
    <property type="match status" value="1"/>
</dbReference>
<protein>
    <recommendedName>
        <fullName evidence="4">glycogen phosphorylase</fullName>
        <ecNumber evidence="4">2.4.1.1</ecNumber>
    </recommendedName>
</protein>
<reference evidence="11 12" key="1">
    <citation type="submission" date="2019-08" db="EMBL/GenBank/DDBJ databases">
        <title>Complete genome sequence of Terriglobus albidus strain ORNL.</title>
        <authorList>
            <person name="Podar M."/>
        </authorList>
    </citation>
    <scope>NUCLEOTIDE SEQUENCE [LARGE SCALE GENOMIC DNA]</scope>
    <source>
        <strain evidence="11 12">ORNL</strain>
    </source>
</reference>
<keyword evidence="6" id="KW-0808">Transferase</keyword>
<evidence type="ECO:0000256" key="8">
    <source>
        <dbReference type="ARBA" id="ARBA00023277"/>
    </source>
</evidence>
<name>A0A5B9E9R0_9BACT</name>
<dbReference type="GO" id="GO:0005975">
    <property type="term" value="P:carbohydrate metabolic process"/>
    <property type="evidence" value="ECO:0007669"/>
    <property type="project" value="InterPro"/>
</dbReference>
<dbReference type="Proteomes" id="UP000321820">
    <property type="component" value="Chromosome"/>
</dbReference>
<comment type="cofactor">
    <cofactor evidence="2">
        <name>pyridoxal 5'-phosphate</name>
        <dbReference type="ChEBI" id="CHEBI:597326"/>
    </cofactor>
</comment>
<dbReference type="PANTHER" id="PTHR42655:SF1">
    <property type="entry name" value="GLYCOGEN PHOSPHORYLASE"/>
    <property type="match status" value="1"/>
</dbReference>
<evidence type="ECO:0000256" key="2">
    <source>
        <dbReference type="ARBA" id="ARBA00001933"/>
    </source>
</evidence>
<comment type="function">
    <text evidence="9">Phosphorylase is an important allosteric enzyme in carbohydrate metabolism. Enzymes from different sources differ in their regulatory mechanisms and in their natural substrates. However, all known phosphorylases share catalytic and structural properties.</text>
</comment>
<evidence type="ECO:0000256" key="1">
    <source>
        <dbReference type="ARBA" id="ARBA00001275"/>
    </source>
</evidence>
<evidence type="ECO:0000256" key="9">
    <source>
        <dbReference type="ARBA" id="ARBA00025174"/>
    </source>
</evidence>
<dbReference type="OrthoDB" id="9760804at2"/>
<evidence type="ECO:0000256" key="5">
    <source>
        <dbReference type="ARBA" id="ARBA00022676"/>
    </source>
</evidence>
<feature type="modified residue" description="N6-(pyridoxal phosphate)lysine" evidence="10">
    <location>
        <position position="475"/>
    </location>
</feature>
<dbReference type="KEGG" id="talb:FTW19_01630"/>
<dbReference type="PIRSF" id="PIRSF000460">
    <property type="entry name" value="Pprylas_GlgP"/>
    <property type="match status" value="1"/>
</dbReference>
<evidence type="ECO:0000256" key="4">
    <source>
        <dbReference type="ARBA" id="ARBA00012591"/>
    </source>
</evidence>
<evidence type="ECO:0000256" key="6">
    <source>
        <dbReference type="ARBA" id="ARBA00022679"/>
    </source>
</evidence>
<dbReference type="Pfam" id="PF00343">
    <property type="entry name" value="Phosphorylase"/>
    <property type="match status" value="1"/>
</dbReference>
<evidence type="ECO:0000256" key="7">
    <source>
        <dbReference type="ARBA" id="ARBA00022898"/>
    </source>
</evidence>
<keyword evidence="12" id="KW-1185">Reference proteome</keyword>
<dbReference type="InterPro" id="IPR000811">
    <property type="entry name" value="Glyco_trans_35"/>
</dbReference>
<keyword evidence="5" id="KW-0328">Glycosyltransferase</keyword>
<dbReference type="InterPro" id="IPR052182">
    <property type="entry name" value="Glycogen/Maltodextrin_Phosph"/>
</dbReference>
<evidence type="ECO:0000256" key="3">
    <source>
        <dbReference type="ARBA" id="ARBA00006047"/>
    </source>
</evidence>
<dbReference type="EMBL" id="CP042806">
    <property type="protein sequence ID" value="QEE26816.1"/>
    <property type="molecule type" value="Genomic_DNA"/>
</dbReference>
<dbReference type="SUPFAM" id="SSF53756">
    <property type="entry name" value="UDP-Glycosyltransferase/glycogen phosphorylase"/>
    <property type="match status" value="1"/>
</dbReference>
<dbReference type="PANTHER" id="PTHR42655">
    <property type="entry name" value="GLYCOGEN PHOSPHORYLASE"/>
    <property type="match status" value="1"/>
</dbReference>
<proteinExistence type="inferred from homology"/>
<evidence type="ECO:0000313" key="11">
    <source>
        <dbReference type="EMBL" id="QEE26816.1"/>
    </source>
</evidence>
<comment type="similarity">
    <text evidence="3">Belongs to the glycogen phosphorylase family.</text>
</comment>
<comment type="catalytic activity">
    <reaction evidence="1">
        <text>[(1-&gt;4)-alpha-D-glucosyl](n) + phosphate = [(1-&gt;4)-alpha-D-glucosyl](n-1) + alpha-D-glucose 1-phosphate</text>
        <dbReference type="Rhea" id="RHEA:41732"/>
        <dbReference type="Rhea" id="RHEA-COMP:9584"/>
        <dbReference type="Rhea" id="RHEA-COMP:9586"/>
        <dbReference type="ChEBI" id="CHEBI:15444"/>
        <dbReference type="ChEBI" id="CHEBI:43474"/>
        <dbReference type="ChEBI" id="CHEBI:58601"/>
        <dbReference type="EC" id="2.4.1.1"/>
    </reaction>
</comment>
<evidence type="ECO:0000313" key="12">
    <source>
        <dbReference type="Proteomes" id="UP000321820"/>
    </source>
</evidence>
<keyword evidence="7 10" id="KW-0663">Pyridoxal phosphate</keyword>
<accession>A0A5B9E9R0</accession>
<organism evidence="11 12">
    <name type="scientific">Terriglobus albidus</name>
    <dbReference type="NCBI Taxonomy" id="1592106"/>
    <lineage>
        <taxon>Bacteria</taxon>
        <taxon>Pseudomonadati</taxon>
        <taxon>Acidobacteriota</taxon>
        <taxon>Terriglobia</taxon>
        <taxon>Terriglobales</taxon>
        <taxon>Acidobacteriaceae</taxon>
        <taxon>Terriglobus</taxon>
    </lineage>
</organism>
<evidence type="ECO:0000256" key="10">
    <source>
        <dbReference type="PIRSR" id="PIRSR000460-1"/>
    </source>
</evidence>
<dbReference type="InterPro" id="IPR035090">
    <property type="entry name" value="Pyridoxal_P_attach_site"/>
</dbReference>
<dbReference type="EC" id="2.4.1.1" evidence="4"/>
<dbReference type="PROSITE" id="PS00102">
    <property type="entry name" value="PHOSPHORYLASE"/>
    <property type="match status" value="1"/>
</dbReference>
<gene>
    <name evidence="11" type="primary">glgP</name>
    <name evidence="11" type="ORF">FTW19_01630</name>
</gene>
<sequence>MTLQDVAAEALRNSRVAYFSMEIALEVGLPTYSGGLGVLAGDTLRSAADMGVPMVAVTLAHRKGYFRQMLDSSGRQTEAPMPWSPEGRLPSAGAIAAITVQNRELLVRAWRYDIVGVTGHVIPVLLLDTDVEPNDSWDRTFTDTLYGGDHYYRLCQEAVLGLGGIALLHALGVQPEVFHMNEGHAALLTTALLEARLNGRPLNTATDEDVEAIKQQCVFTTHTPVPAGHDRFGYDQMLAILGQERTGIYNRFGGIHDGLLNMTYVALRFSRYVNGVAMQHGKVSQQMFPDTPIHYITNGVHAGTWVSPAMADLFDRKLDGWRADNYALRGIYGVEPQEIAAAHALNKQRLIETVKERTGVILREDVLTLGFARRAATYKRATLLFEDTQRLLHIAEAIGGLQVVYAGKAHPADAPGKALIHEVISAAQGLKQSPIHVVYLENYDMNLGALLTAGVDIWLNTPRRPYEASGTSGMKATLNGVPNLSILDGWWIEGCAEGSTGWAIEDGVNDEEEAVSLYEKLEKAVGPAYLDKQKWAKIMQHAIGINGAFFNTQRMVDQYICRSYRLDRSTLQPTALVAPVGEDTLVIPTSV</sequence>
<dbReference type="InterPro" id="IPR011834">
    <property type="entry name" value="Agluc_phsphrylas"/>
</dbReference>